<dbReference type="Proteomes" id="UP000019199">
    <property type="component" value="Unassembled WGS sequence"/>
</dbReference>
<evidence type="ECO:0000313" key="2">
    <source>
        <dbReference type="EMBL" id="CDL30013.1"/>
    </source>
</evidence>
<comment type="caution">
    <text evidence="2">The sequence shown here is derived from an EMBL/GenBank/DDBJ whole genome shotgun (WGS) entry which is preliminary data.</text>
</comment>
<feature type="region of interest" description="Disordered" evidence="1">
    <location>
        <begin position="74"/>
        <end position="118"/>
    </location>
</feature>
<evidence type="ECO:0000256" key="1">
    <source>
        <dbReference type="SAM" id="MobiDB-lite"/>
    </source>
</evidence>
<dbReference type="EMBL" id="CBWN010000182">
    <property type="protein sequence ID" value="CDL30013.1"/>
    <property type="molecule type" value="Genomic_DNA"/>
</dbReference>
<feature type="compositionally biased region" description="Basic and acidic residues" evidence="1">
    <location>
        <begin position="79"/>
        <end position="92"/>
    </location>
</feature>
<evidence type="ECO:0000313" key="3">
    <source>
        <dbReference type="Proteomes" id="UP000019199"/>
    </source>
</evidence>
<accession>W1F8J9</accession>
<dbReference type="AlphaFoldDB" id="W1F8J9"/>
<feature type="compositionally biased region" description="Low complexity" evidence="1">
    <location>
        <begin position="93"/>
        <end position="104"/>
    </location>
</feature>
<organism evidence="2 3">
    <name type="scientific">Escherichia coli ISC7</name>
    <dbReference type="NCBI Taxonomy" id="1432555"/>
    <lineage>
        <taxon>Bacteria</taxon>
        <taxon>Pseudomonadati</taxon>
        <taxon>Pseudomonadota</taxon>
        <taxon>Gammaproteobacteria</taxon>
        <taxon>Enterobacterales</taxon>
        <taxon>Enterobacteriaceae</taxon>
        <taxon>Escherichia</taxon>
    </lineage>
</organism>
<protein>
    <submittedName>
        <fullName evidence="2">Core protein</fullName>
    </submittedName>
</protein>
<name>W1F8J9_ECOLX</name>
<reference evidence="2 3" key="1">
    <citation type="submission" date="2013-10" db="EMBL/GenBank/DDBJ databases">
        <title>Antibiotic resistance diversity of beta-lactamase producers in the General Hospital Vienna.</title>
        <authorList>
            <person name="Barisic I."/>
            <person name="Mitteregger D."/>
            <person name="Hirschl A.M."/>
            <person name="Noehammer C."/>
            <person name="Wiesinger-Mayr H."/>
        </authorList>
    </citation>
    <scope>NUCLEOTIDE SEQUENCE [LARGE SCALE GENOMIC DNA]</scope>
    <source>
        <strain evidence="2 3">ISC7</strain>
    </source>
</reference>
<sequence length="118" mass="13570">MFHTRIQHGEPLVESRYLYDPLGRRMAKRVWRRERDLTGWMSLSRKPEETWYGWDGDRLTTVQTDTTRIQTVYQPGELHAAHPGRDRERRAGESAAPQPGGEAAAGRERGRARRGISG</sequence>
<proteinExistence type="predicted"/>